<name>B9Z502_9NEIS</name>
<protein>
    <submittedName>
        <fullName evidence="3">Uncharacterized protein</fullName>
    </submittedName>
</protein>
<accession>B9Z502</accession>
<sequence precursor="true">MLSKTTLVLAGLVAGAALWFGHARFEAGLASGRSELTAYKLEVAEQRTRDAGAAHRRYQAKVDELAAASARLDQLQQDLDNIRAQLTRRIPHAAQPPKPVAGQPSPGLLSVDGLQLYNAAFGLQAGYGTAGTDQPDQEDPAAGAADSGVSREDLLAHSRDLGLWCRAVAAQRDELIDLLPKESQP</sequence>
<keyword evidence="4" id="KW-1185">Reference proteome</keyword>
<organism evidence="3 4">
    <name type="scientific">Pseudogulbenkiania ferrooxidans 2002</name>
    <dbReference type="NCBI Taxonomy" id="279714"/>
    <lineage>
        <taxon>Bacteria</taxon>
        <taxon>Pseudomonadati</taxon>
        <taxon>Pseudomonadota</taxon>
        <taxon>Betaproteobacteria</taxon>
        <taxon>Neisseriales</taxon>
        <taxon>Chromobacteriaceae</taxon>
        <taxon>Pseudogulbenkiania</taxon>
    </lineage>
</organism>
<dbReference type="EMBL" id="ACIS01000006">
    <property type="protein sequence ID" value="EEG08234.1"/>
    <property type="molecule type" value="Genomic_DNA"/>
</dbReference>
<evidence type="ECO:0000256" key="2">
    <source>
        <dbReference type="SAM" id="MobiDB-lite"/>
    </source>
</evidence>
<reference evidence="3 4" key="1">
    <citation type="submission" date="2009-02" db="EMBL/GenBank/DDBJ databases">
        <title>Sequencing of the draft genome and assembly of Lutiella nitroferrum 2002.</title>
        <authorList>
            <consortium name="US DOE Joint Genome Institute (JGI-PGF)"/>
            <person name="Lucas S."/>
            <person name="Copeland A."/>
            <person name="Lapidus A."/>
            <person name="Glavina del Rio T."/>
            <person name="Tice H."/>
            <person name="Bruce D."/>
            <person name="Goodwin L."/>
            <person name="Pitluck S."/>
            <person name="Larimer F."/>
            <person name="Land M.L."/>
            <person name="Hauser L."/>
            <person name="Coates J.D."/>
        </authorList>
    </citation>
    <scope>NUCLEOTIDE SEQUENCE [LARGE SCALE GENOMIC DNA]</scope>
    <source>
        <strain evidence="3 4">2002</strain>
    </source>
</reference>
<evidence type="ECO:0000256" key="1">
    <source>
        <dbReference type="SAM" id="Coils"/>
    </source>
</evidence>
<feature type="region of interest" description="Disordered" evidence="2">
    <location>
        <begin position="128"/>
        <end position="149"/>
    </location>
</feature>
<evidence type="ECO:0000313" key="3">
    <source>
        <dbReference type="EMBL" id="EEG08234.1"/>
    </source>
</evidence>
<dbReference type="Proteomes" id="UP000003165">
    <property type="component" value="Unassembled WGS sequence"/>
</dbReference>
<comment type="caution">
    <text evidence="3">The sequence shown here is derived from an EMBL/GenBank/DDBJ whole genome shotgun (WGS) entry which is preliminary data.</text>
</comment>
<dbReference type="RefSeq" id="WP_008954457.1">
    <property type="nucleotide sequence ID" value="NZ_ACIS01000006.1"/>
</dbReference>
<gene>
    <name evidence="3" type="ORF">FuraDRAFT_2437</name>
</gene>
<keyword evidence="1" id="KW-0175">Coiled coil</keyword>
<evidence type="ECO:0000313" key="4">
    <source>
        <dbReference type="Proteomes" id="UP000003165"/>
    </source>
</evidence>
<proteinExistence type="predicted"/>
<feature type="coiled-coil region" evidence="1">
    <location>
        <begin position="58"/>
        <end position="85"/>
    </location>
</feature>
<dbReference type="AlphaFoldDB" id="B9Z502"/>